<sequence>MGVRGDERKKASGCLARERQFPHRVPRKKSRGKERREIVAMWCLGGGKVRQSGE</sequence>
<proteinExistence type="predicted"/>
<name>A0A540NLY5_MALBA</name>
<reference evidence="1 2" key="1">
    <citation type="journal article" date="2019" name="G3 (Bethesda)">
        <title>Sequencing of a Wild Apple (Malus baccata) Genome Unravels the Differences Between Cultivated and Wild Apple Species Regarding Disease Resistance and Cold Tolerance.</title>
        <authorList>
            <person name="Chen X."/>
        </authorList>
    </citation>
    <scope>NUCLEOTIDE SEQUENCE [LARGE SCALE GENOMIC DNA]</scope>
    <source>
        <strain evidence="2">cv. Shandingzi</strain>
        <tissue evidence="1">Leaves</tissue>
    </source>
</reference>
<dbReference type="Proteomes" id="UP000315295">
    <property type="component" value="Unassembled WGS sequence"/>
</dbReference>
<gene>
    <name evidence="1" type="ORF">C1H46_002429</name>
</gene>
<organism evidence="1 2">
    <name type="scientific">Malus baccata</name>
    <name type="common">Siberian crab apple</name>
    <name type="synonym">Pyrus baccata</name>
    <dbReference type="NCBI Taxonomy" id="106549"/>
    <lineage>
        <taxon>Eukaryota</taxon>
        <taxon>Viridiplantae</taxon>
        <taxon>Streptophyta</taxon>
        <taxon>Embryophyta</taxon>
        <taxon>Tracheophyta</taxon>
        <taxon>Spermatophyta</taxon>
        <taxon>Magnoliopsida</taxon>
        <taxon>eudicotyledons</taxon>
        <taxon>Gunneridae</taxon>
        <taxon>Pentapetalae</taxon>
        <taxon>rosids</taxon>
        <taxon>fabids</taxon>
        <taxon>Rosales</taxon>
        <taxon>Rosaceae</taxon>
        <taxon>Amygdaloideae</taxon>
        <taxon>Maleae</taxon>
        <taxon>Malus</taxon>
    </lineage>
</organism>
<keyword evidence="2" id="KW-1185">Reference proteome</keyword>
<dbReference type="EMBL" id="VIEB01000024">
    <property type="protein sequence ID" value="TQE12035.1"/>
    <property type="molecule type" value="Genomic_DNA"/>
</dbReference>
<dbReference type="AlphaFoldDB" id="A0A540NLY5"/>
<evidence type="ECO:0000313" key="1">
    <source>
        <dbReference type="EMBL" id="TQE12035.1"/>
    </source>
</evidence>
<accession>A0A540NLY5</accession>
<comment type="caution">
    <text evidence="1">The sequence shown here is derived from an EMBL/GenBank/DDBJ whole genome shotgun (WGS) entry which is preliminary data.</text>
</comment>
<protein>
    <submittedName>
        <fullName evidence="1">Uncharacterized protein</fullName>
    </submittedName>
</protein>
<evidence type="ECO:0000313" key="2">
    <source>
        <dbReference type="Proteomes" id="UP000315295"/>
    </source>
</evidence>